<accession>A0A816KQ81</accession>
<organism evidence="1">
    <name type="scientific">Brassica napus</name>
    <name type="common">Rape</name>
    <dbReference type="NCBI Taxonomy" id="3708"/>
    <lineage>
        <taxon>Eukaryota</taxon>
        <taxon>Viridiplantae</taxon>
        <taxon>Streptophyta</taxon>
        <taxon>Embryophyta</taxon>
        <taxon>Tracheophyta</taxon>
        <taxon>Spermatophyta</taxon>
        <taxon>Magnoliopsida</taxon>
        <taxon>eudicotyledons</taxon>
        <taxon>Gunneridae</taxon>
        <taxon>Pentapetalae</taxon>
        <taxon>rosids</taxon>
        <taxon>malvids</taxon>
        <taxon>Brassicales</taxon>
        <taxon>Brassicaceae</taxon>
        <taxon>Brassiceae</taxon>
        <taxon>Brassica</taxon>
    </lineage>
</organism>
<protein>
    <submittedName>
        <fullName evidence="1">(rape) hypothetical protein</fullName>
    </submittedName>
</protein>
<evidence type="ECO:0000313" key="1">
    <source>
        <dbReference type="EMBL" id="CAF1921160.1"/>
    </source>
</evidence>
<proteinExistence type="predicted"/>
<name>A0A816KQ81_BRANA</name>
<dbReference type="EMBL" id="HG994366">
    <property type="protein sequence ID" value="CAF1921160.1"/>
    <property type="molecule type" value="Genomic_DNA"/>
</dbReference>
<feature type="non-terminal residue" evidence="1">
    <location>
        <position position="1"/>
    </location>
</feature>
<dbReference type="Proteomes" id="UP001295469">
    <property type="component" value="Chromosome C02"/>
</dbReference>
<dbReference type="AlphaFoldDB" id="A0A816KQ81"/>
<gene>
    <name evidence="1" type="ORF">DARMORV10_C02P60510.1</name>
</gene>
<reference evidence="1" key="1">
    <citation type="submission" date="2021-01" db="EMBL/GenBank/DDBJ databases">
        <authorList>
            <consortium name="Genoscope - CEA"/>
            <person name="William W."/>
        </authorList>
    </citation>
    <scope>NUCLEOTIDE SEQUENCE</scope>
</reference>
<sequence length="47" mass="5176">ATAVFKYRPQRSRSQRVESRLAAHAASPSARLLIRGPLPCRAYGPIV</sequence>